<feature type="region of interest" description="Disordered" evidence="1">
    <location>
        <begin position="301"/>
        <end position="399"/>
    </location>
</feature>
<feature type="compositionally biased region" description="Polar residues" evidence="1">
    <location>
        <begin position="161"/>
        <end position="185"/>
    </location>
</feature>
<feature type="region of interest" description="Disordered" evidence="1">
    <location>
        <begin position="526"/>
        <end position="552"/>
    </location>
</feature>
<feature type="compositionally biased region" description="Gly residues" evidence="1">
    <location>
        <begin position="382"/>
        <end position="392"/>
    </location>
</feature>
<feature type="region of interest" description="Disordered" evidence="1">
    <location>
        <begin position="1"/>
        <end position="284"/>
    </location>
</feature>
<evidence type="ECO:0000313" key="2">
    <source>
        <dbReference type="EMBL" id="KAG5290629.1"/>
    </source>
</evidence>
<name>A0A8H8CUW6_AJECA</name>
<gene>
    <name evidence="2" type="ORF">I7I52_07702</name>
</gene>
<feature type="compositionally biased region" description="Acidic residues" evidence="1">
    <location>
        <begin position="532"/>
        <end position="542"/>
    </location>
</feature>
<feature type="region of interest" description="Disordered" evidence="1">
    <location>
        <begin position="723"/>
        <end position="759"/>
    </location>
</feature>
<feature type="compositionally biased region" description="Basic residues" evidence="1">
    <location>
        <begin position="43"/>
        <end position="57"/>
    </location>
</feature>
<proteinExistence type="predicted"/>
<feature type="compositionally biased region" description="Pro residues" evidence="1">
    <location>
        <begin position="730"/>
        <end position="745"/>
    </location>
</feature>
<feature type="compositionally biased region" description="Polar residues" evidence="1">
    <location>
        <begin position="326"/>
        <end position="343"/>
    </location>
</feature>
<feature type="compositionally biased region" description="Polar residues" evidence="1">
    <location>
        <begin position="260"/>
        <end position="269"/>
    </location>
</feature>
<feature type="compositionally biased region" description="Basic residues" evidence="1">
    <location>
        <begin position="357"/>
        <end position="381"/>
    </location>
</feature>
<evidence type="ECO:0000256" key="1">
    <source>
        <dbReference type="SAM" id="MobiDB-lite"/>
    </source>
</evidence>
<feature type="compositionally biased region" description="Basic and acidic residues" evidence="1">
    <location>
        <begin position="216"/>
        <end position="231"/>
    </location>
</feature>
<feature type="compositionally biased region" description="Low complexity" evidence="1">
    <location>
        <begin position="26"/>
        <end position="42"/>
    </location>
</feature>
<dbReference type="Proteomes" id="UP000670092">
    <property type="component" value="Unassembled WGS sequence"/>
</dbReference>
<dbReference type="OrthoDB" id="4188028at2759"/>
<sequence length="855" mass="93761">MTSLKRKLDRNYESGSAYLADSPQVSSSTSSLSRSRGASRGGLRSRARGKGRARIGRSKSLNGSTHDEPLPSQTHSDPPQTPRAKRARKAKEEIAPENGISESSTPRPTRQSARILSKFHHMSSVPEELDDLAIQQPDFNRPLDIHIGSDELEANEDDASSKSPSTVTRKSDSQSISLRSTWTDSSRPRRSSGYKTELETSPEEVPKPQSKFVEANAEKDKNPATKPDVRPASKQASHVVTRKRNSASKRDESAEVLNNMEMSTANSGLDSPPSERVEDDRIGGDDMEIIAPEARRPWPLPRLRTRNADSPARLTELESPLRAGESTPTEISDSRAATPSETGELSAGPLSTLPSRGRGRGGFRGRARGRGWTRGRGRGGRGRGAGRGGRGGRLQPIDREMSLSPSPVIKQLRDRQKELDKVFRRVAAAQRTALTVIANRSESKLIKDPNAHMAVPEYDQVMNGLKARMRKRLEIIENEYNWRKKAADAMLEANKELVNSNFHDKSWHVRKEHLLAAQGSYMAYVEQRRQAEDEDHTETDESGSERSVTSHRRSVRGFNSSFVRDPKGAALYDWAAYGWEEFIQRAKMENDISPQIKEIAQETTRSPVLVSDKISQLTEALTELCEQEEGRTAVGKPSTAMPVEPPTALSALADAAMGDIGQRLAQQPTYEPPLPGPQLAPFRNLPAVPQEPLPQPCHPPLHQPRLTDHHPRGLHRTILPQPVLGQMIPPTDPRSLLPPPPPPQPGSRGLPNLPRRILPASDRYPSIPHLNELPDPFSSAPPHLPPPQGMSYLPATYHRPPPPPSTSCCSCPSPTTSSTSTTPTTTVHACTNGACGIKPAISSRNLRTSATATPS</sequence>
<comment type="caution">
    <text evidence="2">The sequence shown here is derived from an EMBL/GenBank/DDBJ whole genome shotgun (WGS) entry which is preliminary data.</text>
</comment>
<dbReference type="EMBL" id="JAEVHI010000005">
    <property type="protein sequence ID" value="KAG5290629.1"/>
    <property type="molecule type" value="Genomic_DNA"/>
</dbReference>
<feature type="compositionally biased region" description="Polar residues" evidence="1">
    <location>
        <begin position="100"/>
        <end position="114"/>
    </location>
</feature>
<dbReference type="VEuPathDB" id="FungiDB:I7I52_07702"/>
<accession>A0A8H8CUW6</accession>
<dbReference type="AlphaFoldDB" id="A0A8H8CUW6"/>
<evidence type="ECO:0000313" key="3">
    <source>
        <dbReference type="Proteomes" id="UP000670092"/>
    </source>
</evidence>
<reference evidence="2 3" key="1">
    <citation type="submission" date="2021-01" db="EMBL/GenBank/DDBJ databases">
        <title>Chromosome-level genome assembly of a human fungal pathogen reveals clustering of transcriptionally co-regulated genes.</title>
        <authorList>
            <person name="Voorhies M."/>
            <person name="Cohen S."/>
            <person name="Shea T.P."/>
            <person name="Petrus S."/>
            <person name="Munoz J.F."/>
            <person name="Poplawski S."/>
            <person name="Goldman W.E."/>
            <person name="Michael T."/>
            <person name="Cuomo C.A."/>
            <person name="Sil A."/>
            <person name="Beyhan S."/>
        </authorList>
    </citation>
    <scope>NUCLEOTIDE SEQUENCE [LARGE SCALE GENOMIC DNA]</scope>
    <source>
        <strain evidence="2 3">G184AR</strain>
    </source>
</reference>
<organism evidence="2 3">
    <name type="scientific">Ajellomyces capsulatus</name>
    <name type="common">Darling's disease fungus</name>
    <name type="synonym">Histoplasma capsulatum</name>
    <dbReference type="NCBI Taxonomy" id="5037"/>
    <lineage>
        <taxon>Eukaryota</taxon>
        <taxon>Fungi</taxon>
        <taxon>Dikarya</taxon>
        <taxon>Ascomycota</taxon>
        <taxon>Pezizomycotina</taxon>
        <taxon>Eurotiomycetes</taxon>
        <taxon>Eurotiomycetidae</taxon>
        <taxon>Onygenales</taxon>
        <taxon>Ajellomycetaceae</taxon>
        <taxon>Histoplasma</taxon>
    </lineage>
</organism>
<feature type="compositionally biased region" description="Basic and acidic residues" evidence="1">
    <location>
        <begin position="273"/>
        <end position="284"/>
    </location>
</feature>
<protein>
    <submittedName>
        <fullName evidence="2">Vegetative cell wall protein gp1</fullName>
    </submittedName>
</protein>